<keyword evidence="2" id="KW-0479">Metal-binding</keyword>
<dbReference type="GO" id="GO:0003677">
    <property type="term" value="F:DNA binding"/>
    <property type="evidence" value="ECO:0007669"/>
    <property type="project" value="InterPro"/>
</dbReference>
<dbReference type="EMBL" id="JARKIE010000302">
    <property type="protein sequence ID" value="KAJ7656227.1"/>
    <property type="molecule type" value="Genomic_DNA"/>
</dbReference>
<dbReference type="InterPro" id="IPR001138">
    <property type="entry name" value="Zn2Cys6_DnaBD"/>
</dbReference>
<dbReference type="GO" id="GO:0000981">
    <property type="term" value="F:DNA-binding transcription factor activity, RNA polymerase II-specific"/>
    <property type="evidence" value="ECO:0007669"/>
    <property type="project" value="InterPro"/>
</dbReference>
<dbReference type="CDD" id="cd12148">
    <property type="entry name" value="fungal_TF_MHR"/>
    <property type="match status" value="1"/>
</dbReference>
<dbReference type="PROSITE" id="PS00463">
    <property type="entry name" value="ZN2_CY6_FUNGAL_1"/>
    <property type="match status" value="1"/>
</dbReference>
<keyword evidence="3" id="KW-0805">Transcription regulation</keyword>
<evidence type="ECO:0000256" key="5">
    <source>
        <dbReference type="ARBA" id="ARBA00023242"/>
    </source>
</evidence>
<accession>A0AAD7CPC8</accession>
<evidence type="ECO:0000256" key="3">
    <source>
        <dbReference type="ARBA" id="ARBA00023015"/>
    </source>
</evidence>
<evidence type="ECO:0000259" key="6">
    <source>
        <dbReference type="PROSITE" id="PS50048"/>
    </source>
</evidence>
<evidence type="ECO:0000256" key="4">
    <source>
        <dbReference type="ARBA" id="ARBA00023163"/>
    </source>
</evidence>
<dbReference type="CDD" id="cd00067">
    <property type="entry name" value="GAL4"/>
    <property type="match status" value="1"/>
</dbReference>
<dbReference type="InterPro" id="IPR036864">
    <property type="entry name" value="Zn2-C6_fun-type_DNA-bd_sf"/>
</dbReference>
<dbReference type="GO" id="GO:0006351">
    <property type="term" value="P:DNA-templated transcription"/>
    <property type="evidence" value="ECO:0007669"/>
    <property type="project" value="InterPro"/>
</dbReference>
<evidence type="ECO:0000256" key="1">
    <source>
        <dbReference type="ARBA" id="ARBA00004123"/>
    </source>
</evidence>
<dbReference type="Pfam" id="PF00172">
    <property type="entry name" value="Zn_clus"/>
    <property type="match status" value="1"/>
</dbReference>
<dbReference type="InterPro" id="IPR007219">
    <property type="entry name" value="XnlR_reg_dom"/>
</dbReference>
<evidence type="ECO:0000313" key="8">
    <source>
        <dbReference type="Proteomes" id="UP001221757"/>
    </source>
</evidence>
<evidence type="ECO:0000313" key="7">
    <source>
        <dbReference type="EMBL" id="KAJ7656227.1"/>
    </source>
</evidence>
<gene>
    <name evidence="7" type="ORF">B0H17DRAFT_1265230</name>
</gene>
<dbReference type="PROSITE" id="PS50048">
    <property type="entry name" value="ZN2_CY6_FUNGAL_2"/>
    <property type="match status" value="1"/>
</dbReference>
<dbReference type="Proteomes" id="UP001221757">
    <property type="component" value="Unassembled WGS sequence"/>
</dbReference>
<evidence type="ECO:0000256" key="2">
    <source>
        <dbReference type="ARBA" id="ARBA00022723"/>
    </source>
</evidence>
<dbReference type="SUPFAM" id="SSF57701">
    <property type="entry name" value="Zn2/Cys6 DNA-binding domain"/>
    <property type="match status" value="1"/>
</dbReference>
<feature type="domain" description="Zn(2)-C6 fungal-type" evidence="6">
    <location>
        <begin position="19"/>
        <end position="50"/>
    </location>
</feature>
<keyword evidence="8" id="KW-1185">Reference proteome</keyword>
<keyword evidence="5" id="KW-0539">Nucleus</keyword>
<organism evidence="7 8">
    <name type="scientific">Mycena rosella</name>
    <name type="common">Pink bonnet</name>
    <name type="synonym">Agaricus rosellus</name>
    <dbReference type="NCBI Taxonomy" id="1033263"/>
    <lineage>
        <taxon>Eukaryota</taxon>
        <taxon>Fungi</taxon>
        <taxon>Dikarya</taxon>
        <taxon>Basidiomycota</taxon>
        <taxon>Agaricomycotina</taxon>
        <taxon>Agaricomycetes</taxon>
        <taxon>Agaricomycetidae</taxon>
        <taxon>Agaricales</taxon>
        <taxon>Marasmiineae</taxon>
        <taxon>Mycenaceae</taxon>
        <taxon>Mycena</taxon>
    </lineage>
</organism>
<dbReference type="Pfam" id="PF04082">
    <property type="entry name" value="Fungal_trans"/>
    <property type="match status" value="1"/>
</dbReference>
<protein>
    <recommendedName>
        <fullName evidence="6">Zn(2)-C6 fungal-type domain-containing protein</fullName>
    </recommendedName>
</protein>
<name>A0AAD7CPC8_MYCRO</name>
<dbReference type="InterPro" id="IPR050815">
    <property type="entry name" value="TF_fung"/>
</dbReference>
<keyword evidence="4" id="KW-0804">Transcription</keyword>
<dbReference type="SMART" id="SM00066">
    <property type="entry name" value="GAL4"/>
    <property type="match status" value="1"/>
</dbReference>
<dbReference type="PANTHER" id="PTHR47338:SF29">
    <property type="entry name" value="ZN(2)-C6 FUNGAL-TYPE DOMAIN-CONTAINING PROTEIN"/>
    <property type="match status" value="1"/>
</dbReference>
<dbReference type="GO" id="GO:0005634">
    <property type="term" value="C:nucleus"/>
    <property type="evidence" value="ECO:0007669"/>
    <property type="project" value="UniProtKB-SubCell"/>
</dbReference>
<dbReference type="PANTHER" id="PTHR47338">
    <property type="entry name" value="ZN(II)2CYS6 TRANSCRIPTION FACTOR (EUROFUNG)-RELATED"/>
    <property type="match status" value="1"/>
</dbReference>
<sequence>MASTSRASPDNGKLQRGQACFNCRRRKRKCDGNLPCSQCTRLDIEDDCEYTDSGKRAMSHILEEDIFRLQNRIHDLENPQRPKLKRDVSLHRPYCGSSDLNRVATPRPTLAYMSLESWVATSEPPTDMIQQLVDYFLAYSSEFGFFLNPARFRQSALLPFPAGHQSRPSPALLSTVYLWGLRLSNQPNLLAQESAFLTRAVHLTGQGLSDTHPQRVMHTLQAEILLAYFFFASGRALEGKYHTAAAISLSLSSSLHLIRSETHSSPGILPPARDATEEGERIHAWWTVMILDKCWAVGLSEEPGFAHRDNLAIVDTPWPLEVDDYPKGNLPPSTRFSHTIQNFVSGTPTSDTAMSTLAMLAKASFLWQRADELARTWKPEMAVEQVSGFRRSFTRLDALIDAFRDALVPPNRIAQPTPAMTRALVVAHSIAHAAAVRLHSIFARTDALAKRKRLAAARSVLGIIAAVPLRHFRYINPIMGVRVTWSDS</sequence>
<dbReference type="Gene3D" id="4.10.240.10">
    <property type="entry name" value="Zn(2)-C6 fungal-type DNA-binding domain"/>
    <property type="match status" value="1"/>
</dbReference>
<comment type="caution">
    <text evidence="7">The sequence shown here is derived from an EMBL/GenBank/DDBJ whole genome shotgun (WGS) entry which is preliminary data.</text>
</comment>
<proteinExistence type="predicted"/>
<comment type="subcellular location">
    <subcellularLocation>
        <location evidence="1">Nucleus</location>
    </subcellularLocation>
</comment>
<reference evidence="7" key="1">
    <citation type="submission" date="2023-03" db="EMBL/GenBank/DDBJ databases">
        <title>Massive genome expansion in bonnet fungi (Mycena s.s.) driven by repeated elements and novel gene families across ecological guilds.</title>
        <authorList>
            <consortium name="Lawrence Berkeley National Laboratory"/>
            <person name="Harder C.B."/>
            <person name="Miyauchi S."/>
            <person name="Viragh M."/>
            <person name="Kuo A."/>
            <person name="Thoen E."/>
            <person name="Andreopoulos B."/>
            <person name="Lu D."/>
            <person name="Skrede I."/>
            <person name="Drula E."/>
            <person name="Henrissat B."/>
            <person name="Morin E."/>
            <person name="Kohler A."/>
            <person name="Barry K."/>
            <person name="LaButti K."/>
            <person name="Morin E."/>
            <person name="Salamov A."/>
            <person name="Lipzen A."/>
            <person name="Mereny Z."/>
            <person name="Hegedus B."/>
            <person name="Baldrian P."/>
            <person name="Stursova M."/>
            <person name="Weitz H."/>
            <person name="Taylor A."/>
            <person name="Grigoriev I.V."/>
            <person name="Nagy L.G."/>
            <person name="Martin F."/>
            <person name="Kauserud H."/>
        </authorList>
    </citation>
    <scope>NUCLEOTIDE SEQUENCE</scope>
    <source>
        <strain evidence="7">CBHHK067</strain>
    </source>
</reference>
<dbReference type="AlphaFoldDB" id="A0AAD7CPC8"/>
<dbReference type="GO" id="GO:0008270">
    <property type="term" value="F:zinc ion binding"/>
    <property type="evidence" value="ECO:0007669"/>
    <property type="project" value="InterPro"/>
</dbReference>